<feature type="region of interest" description="Disordered" evidence="1">
    <location>
        <begin position="1"/>
        <end position="58"/>
    </location>
</feature>
<organism evidence="2 3">
    <name type="scientific">Sphagnum jensenii</name>
    <dbReference type="NCBI Taxonomy" id="128206"/>
    <lineage>
        <taxon>Eukaryota</taxon>
        <taxon>Viridiplantae</taxon>
        <taxon>Streptophyta</taxon>
        <taxon>Embryophyta</taxon>
        <taxon>Bryophyta</taxon>
        <taxon>Sphagnophytina</taxon>
        <taxon>Sphagnopsida</taxon>
        <taxon>Sphagnales</taxon>
        <taxon>Sphagnaceae</taxon>
        <taxon>Sphagnum</taxon>
    </lineage>
</organism>
<name>A0ABP1BSX1_9BRYO</name>
<evidence type="ECO:0000256" key="1">
    <source>
        <dbReference type="SAM" id="MobiDB-lite"/>
    </source>
</evidence>
<protein>
    <submittedName>
        <fullName evidence="2">Uncharacterized protein</fullName>
    </submittedName>
</protein>
<dbReference type="Proteomes" id="UP001497522">
    <property type="component" value="Chromosome 7"/>
</dbReference>
<accession>A0ABP1BSX1</accession>
<proteinExistence type="predicted"/>
<sequence length="132" mass="14296">MAGANTGEELKQRDSGLFQKPSEAESSTQLENQKANRGRVDTGLNLGGPHSASRNGARGEECTILAHIDSGTSALSIQNKRHLHWKVLDDKIGMGNEMEFSAPAHSLLMKTEAVQSEHQEIKNRSASFQASP</sequence>
<dbReference type="EMBL" id="OZ023708">
    <property type="protein sequence ID" value="CAK9879377.1"/>
    <property type="molecule type" value="Genomic_DNA"/>
</dbReference>
<gene>
    <name evidence="2" type="ORF">CSSPJE1EN2_LOCUS20934</name>
</gene>
<evidence type="ECO:0000313" key="3">
    <source>
        <dbReference type="Proteomes" id="UP001497522"/>
    </source>
</evidence>
<keyword evidence="3" id="KW-1185">Reference proteome</keyword>
<feature type="region of interest" description="Disordered" evidence="1">
    <location>
        <begin position="112"/>
        <end position="132"/>
    </location>
</feature>
<feature type="compositionally biased region" description="Polar residues" evidence="1">
    <location>
        <begin position="24"/>
        <end position="35"/>
    </location>
</feature>
<reference evidence="2" key="1">
    <citation type="submission" date="2024-03" db="EMBL/GenBank/DDBJ databases">
        <authorList>
            <consortium name="ELIXIR-Norway"/>
            <consortium name="Elixir Norway"/>
        </authorList>
    </citation>
    <scope>NUCLEOTIDE SEQUENCE</scope>
</reference>
<evidence type="ECO:0000313" key="2">
    <source>
        <dbReference type="EMBL" id="CAK9879377.1"/>
    </source>
</evidence>